<accession>W4FQ78</accession>
<evidence type="ECO:0000256" key="5">
    <source>
        <dbReference type="ARBA" id="ARBA00023136"/>
    </source>
</evidence>
<evidence type="ECO:0008006" key="7">
    <source>
        <dbReference type="Google" id="ProtNLM"/>
    </source>
</evidence>
<dbReference type="GO" id="GO:0007009">
    <property type="term" value="P:plasma membrane organization"/>
    <property type="evidence" value="ECO:0007669"/>
    <property type="project" value="TreeGrafter"/>
</dbReference>
<reference evidence="6" key="1">
    <citation type="submission" date="2013-12" db="EMBL/GenBank/DDBJ databases">
        <title>The Genome Sequence of Aphanomyces astaci APO3.</title>
        <authorList>
            <consortium name="The Broad Institute Genomics Platform"/>
            <person name="Russ C."/>
            <person name="Tyler B."/>
            <person name="van West P."/>
            <person name="Dieguez-Uribeondo J."/>
            <person name="Young S.K."/>
            <person name="Zeng Q."/>
            <person name="Gargeya S."/>
            <person name="Fitzgerald M."/>
            <person name="Abouelleil A."/>
            <person name="Alvarado L."/>
            <person name="Chapman S.B."/>
            <person name="Gainer-Dewar J."/>
            <person name="Goldberg J."/>
            <person name="Griggs A."/>
            <person name="Gujja S."/>
            <person name="Hansen M."/>
            <person name="Howarth C."/>
            <person name="Imamovic A."/>
            <person name="Ireland A."/>
            <person name="Larimer J."/>
            <person name="McCowan C."/>
            <person name="Murphy C."/>
            <person name="Pearson M."/>
            <person name="Poon T.W."/>
            <person name="Priest M."/>
            <person name="Roberts A."/>
            <person name="Saif S."/>
            <person name="Shea T."/>
            <person name="Sykes S."/>
            <person name="Wortman J."/>
            <person name="Nusbaum C."/>
            <person name="Birren B."/>
        </authorList>
    </citation>
    <scope>NUCLEOTIDE SEQUENCE [LARGE SCALE GENOMIC DNA]</scope>
    <source>
        <strain evidence="6">APO3</strain>
    </source>
</reference>
<dbReference type="GO" id="GO:0016020">
    <property type="term" value="C:membrane"/>
    <property type="evidence" value="ECO:0007669"/>
    <property type="project" value="UniProtKB-SubCell"/>
</dbReference>
<name>W4FQ78_APHAT</name>
<dbReference type="EMBL" id="KI913179">
    <property type="protein sequence ID" value="ETV69091.1"/>
    <property type="molecule type" value="Genomic_DNA"/>
</dbReference>
<dbReference type="GeneID" id="20817057"/>
<organism evidence="6">
    <name type="scientific">Aphanomyces astaci</name>
    <name type="common">Crayfish plague agent</name>
    <dbReference type="NCBI Taxonomy" id="112090"/>
    <lineage>
        <taxon>Eukaryota</taxon>
        <taxon>Sar</taxon>
        <taxon>Stramenopiles</taxon>
        <taxon>Oomycota</taxon>
        <taxon>Saprolegniomycetes</taxon>
        <taxon>Saprolegniales</taxon>
        <taxon>Verrucalvaceae</taxon>
        <taxon>Aphanomyces</taxon>
    </lineage>
</organism>
<evidence type="ECO:0000256" key="3">
    <source>
        <dbReference type="ARBA" id="ARBA00022737"/>
    </source>
</evidence>
<dbReference type="Gene3D" id="2.60.40.150">
    <property type="entry name" value="C2 domain"/>
    <property type="match status" value="1"/>
</dbReference>
<dbReference type="PANTHER" id="PTHR12546">
    <property type="entry name" value="FER-1-LIKE"/>
    <property type="match status" value="1"/>
</dbReference>
<proteinExistence type="predicted"/>
<dbReference type="OrthoDB" id="270970at2759"/>
<dbReference type="SUPFAM" id="SSF49562">
    <property type="entry name" value="C2 domain (Calcium/lipid-binding domain, CaLB)"/>
    <property type="match status" value="1"/>
</dbReference>
<sequence>METRTRPITSFRVLAHIVAFVRQWANHCGRYTPSSVITLGSLRLWLDILTPVDATASPAVNISLPPIEMFEVRVVIYKTKEVMPGDDLSEMSDLFIKLWMLSNNDKAQHTDIHWRAKNGKASFNWRMKFDIALPVDPQNELDKARIALKYGTIIINLIINVVMDNSSSGHMLDNKLWGASKAFLLQFLCGKHIDALT</sequence>
<keyword evidence="4" id="KW-1133">Transmembrane helix</keyword>
<keyword evidence="5" id="KW-0472">Membrane</keyword>
<dbReference type="VEuPathDB" id="FungiDB:H257_15061"/>
<dbReference type="PANTHER" id="PTHR12546:SF33">
    <property type="entry name" value="SPERM VESICLE FUSION PROTEIN FER-1"/>
    <property type="match status" value="1"/>
</dbReference>
<dbReference type="AlphaFoldDB" id="W4FQ78"/>
<evidence type="ECO:0000256" key="2">
    <source>
        <dbReference type="ARBA" id="ARBA00022692"/>
    </source>
</evidence>
<dbReference type="STRING" id="112090.W4FQ78"/>
<keyword evidence="3" id="KW-0677">Repeat</keyword>
<dbReference type="InterPro" id="IPR035892">
    <property type="entry name" value="C2_domain_sf"/>
</dbReference>
<gene>
    <name evidence="6" type="ORF">H257_15061</name>
</gene>
<comment type="subcellular location">
    <subcellularLocation>
        <location evidence="1">Membrane</location>
    </subcellularLocation>
</comment>
<dbReference type="InterPro" id="IPR037721">
    <property type="entry name" value="Ferlin"/>
</dbReference>
<dbReference type="RefSeq" id="XP_009841344.1">
    <property type="nucleotide sequence ID" value="XM_009843042.1"/>
</dbReference>
<evidence type="ECO:0000256" key="4">
    <source>
        <dbReference type="ARBA" id="ARBA00022989"/>
    </source>
</evidence>
<evidence type="ECO:0000256" key="1">
    <source>
        <dbReference type="ARBA" id="ARBA00004370"/>
    </source>
</evidence>
<protein>
    <recommendedName>
        <fullName evidence="7">C2 domain-containing protein</fullName>
    </recommendedName>
</protein>
<keyword evidence="2" id="KW-0812">Transmembrane</keyword>
<evidence type="ECO:0000313" key="6">
    <source>
        <dbReference type="EMBL" id="ETV69091.1"/>
    </source>
</evidence>